<dbReference type="Ensembl" id="ENSCINT00000035780.1">
    <property type="protein sequence ID" value="ENSCINP00000034034.1"/>
    <property type="gene ID" value="ENSCING00000023096.1"/>
</dbReference>
<dbReference type="Proteomes" id="UP000008144">
    <property type="component" value="Chromosome 9"/>
</dbReference>
<dbReference type="InterPro" id="IPR006993">
    <property type="entry name" value="Glut_rich_SH3-bd"/>
</dbReference>
<organism evidence="2 3">
    <name type="scientific">Ciona intestinalis</name>
    <name type="common">Transparent sea squirt</name>
    <name type="synonym">Ascidia intestinalis</name>
    <dbReference type="NCBI Taxonomy" id="7719"/>
    <lineage>
        <taxon>Eukaryota</taxon>
        <taxon>Metazoa</taxon>
        <taxon>Chordata</taxon>
        <taxon>Tunicata</taxon>
        <taxon>Ascidiacea</taxon>
        <taxon>Phlebobranchia</taxon>
        <taxon>Cionidae</taxon>
        <taxon>Ciona</taxon>
    </lineage>
</organism>
<dbReference type="GeneTree" id="ENSGT00940000157260"/>
<dbReference type="AlphaFoldDB" id="H2XWK0"/>
<reference evidence="3" key="1">
    <citation type="journal article" date="2002" name="Science">
        <title>The draft genome of Ciona intestinalis: insights into chordate and vertebrate origins.</title>
        <authorList>
            <person name="Dehal P."/>
            <person name="Satou Y."/>
            <person name="Campbell R.K."/>
            <person name="Chapman J."/>
            <person name="Degnan B."/>
            <person name="De Tomaso A."/>
            <person name="Davidson B."/>
            <person name="Di Gregorio A."/>
            <person name="Gelpke M."/>
            <person name="Goodstein D.M."/>
            <person name="Harafuji N."/>
            <person name="Hastings K.E."/>
            <person name="Ho I."/>
            <person name="Hotta K."/>
            <person name="Huang W."/>
            <person name="Kawashima T."/>
            <person name="Lemaire P."/>
            <person name="Martinez D."/>
            <person name="Meinertzhagen I.A."/>
            <person name="Necula S."/>
            <person name="Nonaka M."/>
            <person name="Putnam N."/>
            <person name="Rash S."/>
            <person name="Saiga H."/>
            <person name="Satake M."/>
            <person name="Terry A."/>
            <person name="Yamada L."/>
            <person name="Wang H.G."/>
            <person name="Awazu S."/>
            <person name="Azumi K."/>
            <person name="Boore J."/>
            <person name="Branno M."/>
            <person name="Chin-Bow S."/>
            <person name="DeSantis R."/>
            <person name="Doyle S."/>
            <person name="Francino P."/>
            <person name="Keys D.N."/>
            <person name="Haga S."/>
            <person name="Hayashi H."/>
            <person name="Hino K."/>
            <person name="Imai K.S."/>
            <person name="Inaba K."/>
            <person name="Kano S."/>
            <person name="Kobayashi K."/>
            <person name="Kobayashi M."/>
            <person name="Lee B.I."/>
            <person name="Makabe K.W."/>
            <person name="Manohar C."/>
            <person name="Matassi G."/>
            <person name="Medina M."/>
            <person name="Mochizuki Y."/>
            <person name="Mount S."/>
            <person name="Morishita T."/>
            <person name="Miura S."/>
            <person name="Nakayama A."/>
            <person name="Nishizaka S."/>
            <person name="Nomoto H."/>
            <person name="Ohta F."/>
            <person name="Oishi K."/>
            <person name="Rigoutsos I."/>
            <person name="Sano M."/>
            <person name="Sasaki A."/>
            <person name="Sasakura Y."/>
            <person name="Shoguchi E."/>
            <person name="Shin-i T."/>
            <person name="Spagnuolo A."/>
            <person name="Stainier D."/>
            <person name="Suzuki M.M."/>
            <person name="Tassy O."/>
            <person name="Takatori N."/>
            <person name="Tokuoka M."/>
            <person name="Yagi K."/>
            <person name="Yoshizaki F."/>
            <person name="Wada S."/>
            <person name="Zhang C."/>
            <person name="Hyatt P.D."/>
            <person name="Larimer F."/>
            <person name="Detter C."/>
            <person name="Doggett N."/>
            <person name="Glavina T."/>
            <person name="Hawkins T."/>
            <person name="Richardson P."/>
            <person name="Lucas S."/>
            <person name="Kohara Y."/>
            <person name="Levine M."/>
            <person name="Satoh N."/>
            <person name="Rokhsar D.S."/>
        </authorList>
    </citation>
    <scope>NUCLEOTIDE SEQUENCE [LARGE SCALE GENOMIC DNA]</scope>
</reference>
<dbReference type="InterPro" id="IPR051033">
    <property type="entry name" value="SH3BGR"/>
</dbReference>
<sequence>VTFYYSSVSSSMEIKKNQQKIEMILSSKKIDFKKLDIAMDEDAKKQMREIVGNPKALPPQLCNGDHYCGDYNAFEAAVEEETLAEFLKLK</sequence>
<dbReference type="SUPFAM" id="SSF52833">
    <property type="entry name" value="Thioredoxin-like"/>
    <property type="match status" value="1"/>
</dbReference>
<name>H2XWK0_CIOIN</name>
<dbReference type="Gene3D" id="3.40.30.10">
    <property type="entry name" value="Glutaredoxin"/>
    <property type="match status" value="1"/>
</dbReference>
<dbReference type="InParanoid" id="H2XWK0"/>
<reference evidence="2" key="4">
    <citation type="submission" date="2025-09" db="UniProtKB">
        <authorList>
            <consortium name="Ensembl"/>
        </authorList>
    </citation>
    <scope>IDENTIFICATION</scope>
</reference>
<dbReference type="InterPro" id="IPR036249">
    <property type="entry name" value="Thioredoxin-like_sf"/>
</dbReference>
<dbReference type="CDD" id="cd03030">
    <property type="entry name" value="GRX_SH3BGR"/>
    <property type="match status" value="1"/>
</dbReference>
<evidence type="ECO:0008006" key="4">
    <source>
        <dbReference type="Google" id="ProtNLM"/>
    </source>
</evidence>
<proteinExistence type="inferred from homology"/>
<protein>
    <recommendedName>
        <fullName evidence="4">SH3 domain-binding glutamic acid-rich-like protein</fullName>
    </recommendedName>
</protein>
<accession>H2XWK0</accession>
<dbReference type="FunCoup" id="H2XWK0">
    <property type="interactions" value="88"/>
</dbReference>
<reference evidence="2" key="3">
    <citation type="submission" date="2025-08" db="UniProtKB">
        <authorList>
            <consortium name="Ensembl"/>
        </authorList>
    </citation>
    <scope>IDENTIFICATION</scope>
</reference>
<dbReference type="HOGENOM" id="CLU_084862_3_1_1"/>
<keyword evidence="3" id="KW-1185">Reference proteome</keyword>
<dbReference type="EMBL" id="EAAA01002880">
    <property type="status" value="NOT_ANNOTATED_CDS"/>
    <property type="molecule type" value="Genomic_DNA"/>
</dbReference>
<dbReference type="PIRSF" id="PIRSF008142">
    <property type="entry name" value="SH3-bind_E-rich_L"/>
    <property type="match status" value="1"/>
</dbReference>
<dbReference type="PANTHER" id="PTHR12232">
    <property type="entry name" value="SH3 DOMAIN-BINDING GLUTAMIC ACID-RICH-LIKE PROTEIN"/>
    <property type="match status" value="1"/>
</dbReference>
<dbReference type="GO" id="GO:0005737">
    <property type="term" value="C:cytoplasm"/>
    <property type="evidence" value="ECO:0000318"/>
    <property type="project" value="GO_Central"/>
</dbReference>
<dbReference type="PANTHER" id="PTHR12232:SF15">
    <property type="entry name" value="SH3 DOMAIN-BINDING GLUTAMIC ACID-RICH PROTEIN HOMOLOG"/>
    <property type="match status" value="1"/>
</dbReference>
<comment type="similarity">
    <text evidence="1">Belongs to the SH3BGR family.</text>
</comment>
<dbReference type="OMA" id="DEYCGDF"/>
<dbReference type="Pfam" id="PF04908">
    <property type="entry name" value="SH3BGR"/>
    <property type="match status" value="1"/>
</dbReference>
<evidence type="ECO:0000256" key="1">
    <source>
        <dbReference type="ARBA" id="ARBA00007764"/>
    </source>
</evidence>
<evidence type="ECO:0000313" key="3">
    <source>
        <dbReference type="Proteomes" id="UP000008144"/>
    </source>
</evidence>
<reference evidence="2" key="2">
    <citation type="journal article" date="2008" name="Genome Biol.">
        <title>Improved genome assembly and evidence-based global gene model set for the chordate Ciona intestinalis: new insight into intron and operon populations.</title>
        <authorList>
            <person name="Satou Y."/>
            <person name="Mineta K."/>
            <person name="Ogasawara M."/>
            <person name="Sasakura Y."/>
            <person name="Shoguchi E."/>
            <person name="Ueno K."/>
            <person name="Yamada L."/>
            <person name="Matsumoto J."/>
            <person name="Wasserscheid J."/>
            <person name="Dewar K."/>
            <person name="Wiley G.B."/>
            <person name="Macmil S.L."/>
            <person name="Roe B.A."/>
            <person name="Zeller R.W."/>
            <person name="Hastings K.E."/>
            <person name="Lemaire P."/>
            <person name="Lindquist E."/>
            <person name="Endo T."/>
            <person name="Hotta K."/>
            <person name="Inaba K."/>
        </authorList>
    </citation>
    <scope>NUCLEOTIDE SEQUENCE [LARGE SCALE GENOMIC DNA]</scope>
    <source>
        <strain evidence="2">wild type</strain>
    </source>
</reference>
<evidence type="ECO:0000313" key="2">
    <source>
        <dbReference type="Ensembl" id="ENSCINP00000034034.1"/>
    </source>
</evidence>